<protein>
    <recommendedName>
        <fullName evidence="1">ThuA-like domain-containing protein</fullName>
    </recommendedName>
</protein>
<dbReference type="PANTHER" id="PTHR40469">
    <property type="entry name" value="SECRETED GLYCOSYL HYDROLASE"/>
    <property type="match status" value="1"/>
</dbReference>
<dbReference type="EMBL" id="LQPI01000038">
    <property type="protein sequence ID" value="ORW21803.1"/>
    <property type="molecule type" value="Genomic_DNA"/>
</dbReference>
<keyword evidence="3" id="KW-1185">Reference proteome</keyword>
<comment type="caution">
    <text evidence="2">The sequence shown here is derived from an EMBL/GenBank/DDBJ whole genome shotgun (WGS) entry which is preliminary data.</text>
</comment>
<dbReference type="Proteomes" id="UP000193108">
    <property type="component" value="Unassembled WGS sequence"/>
</dbReference>
<gene>
    <name evidence="2" type="ORF">AWC18_08285</name>
</gene>
<dbReference type="STRING" id="1782.AWC18_08285"/>
<dbReference type="InterPro" id="IPR029062">
    <property type="entry name" value="Class_I_gatase-like"/>
</dbReference>
<evidence type="ECO:0000259" key="1">
    <source>
        <dbReference type="Pfam" id="PF06283"/>
    </source>
</evidence>
<dbReference type="PANTHER" id="PTHR40469:SF2">
    <property type="entry name" value="GALACTOSE-BINDING DOMAIN-LIKE SUPERFAMILY PROTEIN"/>
    <property type="match status" value="1"/>
</dbReference>
<dbReference type="Gene3D" id="3.40.50.880">
    <property type="match status" value="1"/>
</dbReference>
<organism evidence="2 3">
    <name type="scientific">Mycolicibacter nonchromogenicus</name>
    <name type="common">Mycobacterium nonchromogenicum</name>
    <dbReference type="NCBI Taxonomy" id="1782"/>
    <lineage>
        <taxon>Bacteria</taxon>
        <taxon>Bacillati</taxon>
        <taxon>Actinomycetota</taxon>
        <taxon>Actinomycetes</taxon>
        <taxon>Mycobacteriales</taxon>
        <taxon>Mycobacteriaceae</taxon>
        <taxon>Mycolicibacter</taxon>
    </lineage>
</organism>
<dbReference type="InterPro" id="IPR029010">
    <property type="entry name" value="ThuA-like"/>
</dbReference>
<proteinExistence type="predicted"/>
<sequence length="257" mass="28058">MPRRIQAALVCGGQWHDFDYARLELLSELAAYEDVHTSVYQDYEQLGQLSSVNPLITYTCNVMPSEQQCAALSEFLAGGGRWLALHATNSAIVPAAPDADHLFSTPPLRGNLAELLGSRFLGHPPIAPYTVRPSTSDHPFTAGLGPFTVTDELYISALHPPLQVLAHTEFVGESTGFAEGHTTVDEPRPVLYLKQHGAGSVCYFTLGHCRGRYDLADLGIDDLGVVDRGSWNVPEYRTILRRCLRWALTGQPASTPG</sequence>
<name>A0A1X1ZEJ3_MYCNO</name>
<dbReference type="SUPFAM" id="SSF52317">
    <property type="entry name" value="Class I glutamine amidotransferase-like"/>
    <property type="match status" value="1"/>
</dbReference>
<dbReference type="Pfam" id="PF06283">
    <property type="entry name" value="ThuA"/>
    <property type="match status" value="1"/>
</dbReference>
<feature type="domain" description="ThuA-like" evidence="1">
    <location>
        <begin position="24"/>
        <end position="213"/>
    </location>
</feature>
<reference evidence="2 3" key="1">
    <citation type="submission" date="2016-01" db="EMBL/GenBank/DDBJ databases">
        <title>The new phylogeny of the genus Mycobacterium.</title>
        <authorList>
            <person name="Tarcisio F."/>
            <person name="Conor M."/>
            <person name="Antonella G."/>
            <person name="Elisabetta G."/>
            <person name="Giulia F.S."/>
            <person name="Sara T."/>
            <person name="Anna F."/>
            <person name="Clotilde B."/>
            <person name="Roberto B."/>
            <person name="Veronica D.S."/>
            <person name="Fabio R."/>
            <person name="Monica P."/>
            <person name="Olivier J."/>
            <person name="Enrico T."/>
            <person name="Nicola S."/>
        </authorList>
    </citation>
    <scope>NUCLEOTIDE SEQUENCE [LARGE SCALE GENOMIC DNA]</scope>
    <source>
        <strain evidence="2 3">DSM 44164</strain>
    </source>
</reference>
<dbReference type="RefSeq" id="WP_085138362.1">
    <property type="nucleotide sequence ID" value="NZ_LQPI01000038.1"/>
</dbReference>
<evidence type="ECO:0000313" key="3">
    <source>
        <dbReference type="Proteomes" id="UP000193108"/>
    </source>
</evidence>
<evidence type="ECO:0000313" key="2">
    <source>
        <dbReference type="EMBL" id="ORW21803.1"/>
    </source>
</evidence>
<dbReference type="AlphaFoldDB" id="A0A1X1ZEJ3"/>
<accession>A0A1X1ZEJ3</accession>